<dbReference type="Proteomes" id="UP000249464">
    <property type="component" value="Unassembled WGS sequence"/>
</dbReference>
<feature type="signal peptide" evidence="1">
    <location>
        <begin position="1"/>
        <end position="36"/>
    </location>
</feature>
<evidence type="ECO:0000256" key="1">
    <source>
        <dbReference type="SAM" id="SignalP"/>
    </source>
</evidence>
<organism evidence="2 3">
    <name type="scientific">Microbotryum silenes-dioicae</name>
    <dbReference type="NCBI Taxonomy" id="796604"/>
    <lineage>
        <taxon>Eukaryota</taxon>
        <taxon>Fungi</taxon>
        <taxon>Dikarya</taxon>
        <taxon>Basidiomycota</taxon>
        <taxon>Pucciniomycotina</taxon>
        <taxon>Microbotryomycetes</taxon>
        <taxon>Microbotryales</taxon>
        <taxon>Microbotryaceae</taxon>
        <taxon>Microbotryum</taxon>
    </lineage>
</organism>
<gene>
    <name evidence="2" type="primary">BQ5605_C038g11667</name>
    <name evidence="2" type="ORF">BQ5605_C038G11667</name>
</gene>
<evidence type="ECO:0000313" key="2">
    <source>
        <dbReference type="EMBL" id="SGY91440.1"/>
    </source>
</evidence>
<accession>A0A2X0P9Y1</accession>
<dbReference type="EMBL" id="FQNC01000061">
    <property type="protein sequence ID" value="SGY91440.1"/>
    <property type="molecule type" value="Genomic_DNA"/>
</dbReference>
<name>A0A2X0P9Y1_9BASI</name>
<keyword evidence="1" id="KW-0732">Signal</keyword>
<reference evidence="2 3" key="1">
    <citation type="submission" date="2016-11" db="EMBL/GenBank/DDBJ databases">
        <authorList>
            <person name="Jaros S."/>
            <person name="Januszkiewicz K."/>
            <person name="Wedrychowicz H."/>
        </authorList>
    </citation>
    <scope>NUCLEOTIDE SEQUENCE [LARGE SCALE GENOMIC DNA]</scope>
</reference>
<protein>
    <submittedName>
        <fullName evidence="2">BQ5605_C038g11667 protein</fullName>
    </submittedName>
</protein>
<dbReference type="AlphaFoldDB" id="A0A2X0P9Y1"/>
<keyword evidence="3" id="KW-1185">Reference proteome</keyword>
<feature type="chain" id="PRO_5015937749" evidence="1">
    <location>
        <begin position="37"/>
        <end position="102"/>
    </location>
</feature>
<proteinExistence type="predicted"/>
<evidence type="ECO:0000313" key="3">
    <source>
        <dbReference type="Proteomes" id="UP000249464"/>
    </source>
</evidence>
<sequence length="102" mass="11020">MDTSSPLTTGAHPTIPAKQLAALTSLLLGLTTATSATLSGTSRTAFPKHARLDGPKTFASWTHQLCLCLTDDIRSYILDGIMPADWTPLHRSTRNVVARKFL</sequence>